<dbReference type="SUPFAM" id="SSF52540">
    <property type="entry name" value="P-loop containing nucleoside triphosphate hydrolases"/>
    <property type="match status" value="1"/>
</dbReference>
<reference evidence="3 4" key="1">
    <citation type="submission" date="2021-01" db="EMBL/GenBank/DDBJ databases">
        <title>Genome seq and assembly of Nocardiodes sp. G10.</title>
        <authorList>
            <person name="Chhetri G."/>
        </authorList>
    </citation>
    <scope>NUCLEOTIDE SEQUENCE [LARGE SCALE GENOMIC DNA]</scope>
    <source>
        <strain evidence="3 4">G10</strain>
    </source>
</reference>
<dbReference type="Proteomes" id="UP000636918">
    <property type="component" value="Unassembled WGS sequence"/>
</dbReference>
<evidence type="ECO:0000313" key="4">
    <source>
        <dbReference type="Proteomes" id="UP000636918"/>
    </source>
</evidence>
<accession>A0ABS1LCQ0</accession>
<organism evidence="3 4">
    <name type="scientific">Nocardioides baculatus</name>
    <dbReference type="NCBI Taxonomy" id="2801337"/>
    <lineage>
        <taxon>Bacteria</taxon>
        <taxon>Bacillati</taxon>
        <taxon>Actinomycetota</taxon>
        <taxon>Actinomycetes</taxon>
        <taxon>Propionibacteriales</taxon>
        <taxon>Nocardioidaceae</taxon>
        <taxon>Nocardioides</taxon>
    </lineage>
</organism>
<gene>
    <name evidence="3" type="ORF">JI751_17790</name>
</gene>
<dbReference type="PANTHER" id="PTHR32182">
    <property type="entry name" value="DNA REPLICATION AND REPAIR PROTEIN RECF"/>
    <property type="match status" value="1"/>
</dbReference>
<evidence type="ECO:0000256" key="1">
    <source>
        <dbReference type="ARBA" id="ARBA00023236"/>
    </source>
</evidence>
<keyword evidence="1" id="KW-0742">SOS response</keyword>
<keyword evidence="4" id="KW-1185">Reference proteome</keyword>
<sequence>MIAFLGPNEAGKTTVLRALDWYSNADGALPSKFHSSTRPPSPEESVVEVTYWLNKDDLAVISDLGLAEKPRFYRRGRRANGTFYSALEPKSGEREPGPFDEARERLTAALAAEPEIDPEESEPNLRLHEAVLFELLGDPDAQWSDEWDESFEAALERLDGVGDEETLTALATVREVLTATHPDEAARTRLRKRIPGFALFAEEDRAIRSSYDLSDEALRDDPPSALANLAWVADLDLQSLWEAIDAGDQRKIGTTERRANERLDRRLSTRWSQRDLDVVFNVNGTELQVQIFEDVEDGAVTPVDERSDGLRTFIALVAFLARHDFATPPVLLVDEAETHLHYDAQADLVEVLTKDVQATQVFYTTHSPGCLPRDLGTGIRLVAPVPGTADESRLRNDFWTSDHPGFTPLLFAMGAGAAAFSAFRKAVLTEGAGDMILLPSLLRKAMDKEDLDFQVAPGIANYHGSGLELEEVAARVVYLVDGDGGGDDHAARLLGMGVPAERILQFDPPTAVEDYVHPDRYLGVVNDLLRLSGHTSTLTLGELDHTVSIGKAVELWCESQGVSPPGKTVVAALLIDDQDALILAEGAHEKLKALHAKIRRALTAQPKGRAR</sequence>
<dbReference type="InterPro" id="IPR027417">
    <property type="entry name" value="P-loop_NTPase"/>
</dbReference>
<dbReference type="RefSeq" id="WP_201939691.1">
    <property type="nucleotide sequence ID" value="NZ_JAERSG010000006.1"/>
</dbReference>
<dbReference type="Gene3D" id="3.40.50.300">
    <property type="entry name" value="P-loop containing nucleotide triphosphate hydrolases"/>
    <property type="match status" value="1"/>
</dbReference>
<evidence type="ECO:0000313" key="3">
    <source>
        <dbReference type="EMBL" id="MBL0749476.1"/>
    </source>
</evidence>
<dbReference type="Pfam" id="PF13304">
    <property type="entry name" value="AAA_21"/>
    <property type="match status" value="1"/>
</dbReference>
<comment type="caution">
    <text evidence="3">The sequence shown here is derived from an EMBL/GenBank/DDBJ whole genome shotgun (WGS) entry which is preliminary data.</text>
</comment>
<protein>
    <submittedName>
        <fullName evidence="3">AAA family ATPase</fullName>
    </submittedName>
</protein>
<dbReference type="PANTHER" id="PTHR32182:SF25">
    <property type="entry name" value="SLR1056 PROTEIN"/>
    <property type="match status" value="1"/>
</dbReference>
<dbReference type="EMBL" id="JAERSG010000006">
    <property type="protein sequence ID" value="MBL0749476.1"/>
    <property type="molecule type" value="Genomic_DNA"/>
</dbReference>
<evidence type="ECO:0000259" key="2">
    <source>
        <dbReference type="Pfam" id="PF13304"/>
    </source>
</evidence>
<feature type="domain" description="ATPase AAA-type core" evidence="2">
    <location>
        <begin position="209"/>
        <end position="369"/>
    </location>
</feature>
<name>A0ABS1LCQ0_9ACTN</name>
<keyword evidence="1" id="KW-0227">DNA damage</keyword>
<proteinExistence type="predicted"/>
<dbReference type="InterPro" id="IPR003959">
    <property type="entry name" value="ATPase_AAA_core"/>
</dbReference>